<dbReference type="InterPro" id="IPR050698">
    <property type="entry name" value="MBL"/>
</dbReference>
<keyword evidence="5" id="KW-1185">Reference proteome</keyword>
<dbReference type="Gene3D" id="3.60.15.10">
    <property type="entry name" value="Ribonuclease Z/Hydroxyacylglutathione hydrolase-like"/>
    <property type="match status" value="1"/>
</dbReference>
<dbReference type="InterPro" id="IPR001279">
    <property type="entry name" value="Metallo-B-lactamas"/>
</dbReference>
<evidence type="ECO:0000313" key="4">
    <source>
        <dbReference type="EMBL" id="RPD99890.1"/>
    </source>
</evidence>
<reference evidence="4 5" key="1">
    <citation type="submission" date="2018-11" db="EMBL/GenBank/DDBJ databases">
        <title>Aureibaculum marinum gen. nov., sp. nov., a member of the family Flavobacteriaceae isolated from the Bohai Sea.</title>
        <authorList>
            <person name="Ji X."/>
        </authorList>
    </citation>
    <scope>NUCLEOTIDE SEQUENCE [LARGE SCALE GENOMIC DNA]</scope>
    <source>
        <strain evidence="4 5">BH-SD17</strain>
    </source>
</reference>
<dbReference type="Gene3D" id="3.40.50.10890">
    <property type="match status" value="1"/>
</dbReference>
<evidence type="ECO:0000259" key="2">
    <source>
        <dbReference type="SMART" id="SM00849"/>
    </source>
</evidence>
<dbReference type="Pfam" id="PF10996">
    <property type="entry name" value="Beta-Casp"/>
    <property type="match status" value="1"/>
</dbReference>
<dbReference type="GO" id="GO:0004521">
    <property type="term" value="F:RNA endonuclease activity"/>
    <property type="evidence" value="ECO:0007669"/>
    <property type="project" value="TreeGrafter"/>
</dbReference>
<dbReference type="Pfam" id="PF07521">
    <property type="entry name" value="RMMBL"/>
    <property type="match status" value="1"/>
</dbReference>
<dbReference type="RefSeq" id="WP_123896034.1">
    <property type="nucleotide sequence ID" value="NZ_RPFJ01000002.1"/>
</dbReference>
<dbReference type="Proteomes" id="UP000270856">
    <property type="component" value="Unassembled WGS sequence"/>
</dbReference>
<evidence type="ECO:0000256" key="1">
    <source>
        <dbReference type="ARBA" id="ARBA00022801"/>
    </source>
</evidence>
<comment type="caution">
    <text evidence="4">The sequence shown here is derived from an EMBL/GenBank/DDBJ whole genome shotgun (WGS) entry which is preliminary data.</text>
</comment>
<evidence type="ECO:0000259" key="3">
    <source>
        <dbReference type="SMART" id="SM01027"/>
    </source>
</evidence>
<organism evidence="4 5">
    <name type="scientific">Aureibaculum marinum</name>
    <dbReference type="NCBI Taxonomy" id="2487930"/>
    <lineage>
        <taxon>Bacteria</taxon>
        <taxon>Pseudomonadati</taxon>
        <taxon>Bacteroidota</taxon>
        <taxon>Flavobacteriia</taxon>
        <taxon>Flavobacteriales</taxon>
        <taxon>Flavobacteriaceae</taxon>
        <taxon>Aureibaculum</taxon>
    </lineage>
</organism>
<dbReference type="InterPro" id="IPR022712">
    <property type="entry name" value="Beta_Casp"/>
</dbReference>
<dbReference type="PANTHER" id="PTHR11203">
    <property type="entry name" value="CLEAVAGE AND POLYADENYLATION SPECIFICITY FACTOR FAMILY MEMBER"/>
    <property type="match status" value="1"/>
</dbReference>
<protein>
    <submittedName>
        <fullName evidence="4">MBL fold metallo-hydrolase</fullName>
    </submittedName>
</protein>
<sequence length="452" mass="50983">MKLTFLGGAGTVTGSKILLEVGYKKILIDCGLFQGLKELRSKNREPLPINLNDLNVVLLTHAHLDHSGYLPVLIKNGYSGKIYCTAATKDLTEIILLDSGKIQEEEAERANRHGYTKHKPAKPLYTIDDAKQTLLHFQTFDENKWYPIDEEIRFKFLNSGHILGSVFIVLEVKGKTIVFSGDIGRENPILLHQYSYFPKADYLIIESTYGNRIHKNVSIENELLKYIKHTYSKGGVLMIPTFSVERAQEIIYLISILERKNKLPNIPIYLDSPMGVNATEVYFKHANNHTLSPQDINSMISTVHLISHVDASKAVVNDNNPKIVLAGSGMITGGRILHYLDKYVSDKKNSVLIVGYQAEGTRGRALLAGDNEIKFFGKYHKIRAEVFKINAFSGHADQNELLNWLKHIISPPVLTFINHGEPHQSQALKTKIKTELGWKSTVAKMNKSYYLQ</sequence>
<dbReference type="GO" id="GO:0016787">
    <property type="term" value="F:hydrolase activity"/>
    <property type="evidence" value="ECO:0007669"/>
    <property type="project" value="UniProtKB-KW"/>
</dbReference>
<name>A0A3N4P5H5_9FLAO</name>
<dbReference type="SMART" id="SM01027">
    <property type="entry name" value="Beta-Casp"/>
    <property type="match status" value="1"/>
</dbReference>
<dbReference type="SMART" id="SM00849">
    <property type="entry name" value="Lactamase_B"/>
    <property type="match status" value="1"/>
</dbReference>
<dbReference type="AlphaFoldDB" id="A0A3N4P5H5"/>
<dbReference type="InterPro" id="IPR036866">
    <property type="entry name" value="RibonucZ/Hydroxyglut_hydro"/>
</dbReference>
<proteinExistence type="predicted"/>
<dbReference type="CDD" id="cd16295">
    <property type="entry name" value="TTHA0252-CPSF-like_MBL-fold"/>
    <property type="match status" value="1"/>
</dbReference>
<accession>A0A3N4P5H5</accession>
<dbReference type="Pfam" id="PF00753">
    <property type="entry name" value="Lactamase_B"/>
    <property type="match status" value="1"/>
</dbReference>
<dbReference type="OrthoDB" id="9803916at2"/>
<evidence type="ECO:0000313" key="5">
    <source>
        <dbReference type="Proteomes" id="UP000270856"/>
    </source>
</evidence>
<dbReference type="PANTHER" id="PTHR11203:SF37">
    <property type="entry name" value="INTEGRATOR COMPLEX SUBUNIT 11"/>
    <property type="match status" value="1"/>
</dbReference>
<dbReference type="EMBL" id="RPFJ01000002">
    <property type="protein sequence ID" value="RPD99890.1"/>
    <property type="molecule type" value="Genomic_DNA"/>
</dbReference>
<gene>
    <name evidence="4" type="ORF">EGM88_01080</name>
</gene>
<keyword evidence="1 4" id="KW-0378">Hydrolase</keyword>
<feature type="domain" description="Beta-Casp" evidence="3">
    <location>
        <begin position="247"/>
        <end position="366"/>
    </location>
</feature>
<dbReference type="SUPFAM" id="SSF56281">
    <property type="entry name" value="Metallo-hydrolase/oxidoreductase"/>
    <property type="match status" value="1"/>
</dbReference>
<dbReference type="InterPro" id="IPR011108">
    <property type="entry name" value="RMMBL"/>
</dbReference>
<feature type="domain" description="Metallo-beta-lactamase" evidence="2">
    <location>
        <begin position="13"/>
        <end position="231"/>
    </location>
</feature>